<evidence type="ECO:0000256" key="4">
    <source>
        <dbReference type="ARBA" id="ARBA00023136"/>
    </source>
</evidence>
<dbReference type="InterPro" id="IPR036640">
    <property type="entry name" value="ABC1_TM_sf"/>
</dbReference>
<feature type="transmembrane region" description="Helical" evidence="6">
    <location>
        <begin position="99"/>
        <end position="123"/>
    </location>
</feature>
<organism evidence="8 9">
    <name type="scientific">Vitis vinifera</name>
    <name type="common">Grape</name>
    <dbReference type="NCBI Taxonomy" id="29760"/>
    <lineage>
        <taxon>Eukaryota</taxon>
        <taxon>Viridiplantae</taxon>
        <taxon>Streptophyta</taxon>
        <taxon>Embryophyta</taxon>
        <taxon>Tracheophyta</taxon>
        <taxon>Spermatophyta</taxon>
        <taxon>Magnoliopsida</taxon>
        <taxon>eudicotyledons</taxon>
        <taxon>Gunneridae</taxon>
        <taxon>Pentapetalae</taxon>
        <taxon>rosids</taxon>
        <taxon>Vitales</taxon>
        <taxon>Vitaceae</taxon>
        <taxon>Viteae</taxon>
        <taxon>Vitis</taxon>
    </lineage>
</organism>
<evidence type="ECO:0000256" key="2">
    <source>
        <dbReference type="ARBA" id="ARBA00022692"/>
    </source>
</evidence>
<protein>
    <submittedName>
        <fullName evidence="8">ABC transporter B family member 1</fullName>
    </submittedName>
</protein>
<comment type="subcellular location">
    <subcellularLocation>
        <location evidence="1">Membrane</location>
        <topology evidence="1">Multi-pass membrane protein</topology>
    </subcellularLocation>
</comment>
<dbReference type="SUPFAM" id="SSF90123">
    <property type="entry name" value="ABC transporter transmembrane region"/>
    <property type="match status" value="1"/>
</dbReference>
<dbReference type="PANTHER" id="PTHR24222">
    <property type="entry name" value="ABC TRANSPORTER B FAMILY"/>
    <property type="match status" value="1"/>
</dbReference>
<dbReference type="Gene3D" id="1.20.1560.10">
    <property type="entry name" value="ABC transporter type 1, transmembrane domain"/>
    <property type="match status" value="1"/>
</dbReference>
<feature type="transmembrane region" description="Helical" evidence="6">
    <location>
        <begin position="204"/>
        <end position="223"/>
    </location>
</feature>
<feature type="transmembrane region" description="Helical" evidence="6">
    <location>
        <begin position="49"/>
        <end position="72"/>
    </location>
</feature>
<evidence type="ECO:0000256" key="6">
    <source>
        <dbReference type="SAM" id="Phobius"/>
    </source>
</evidence>
<feature type="transmembrane region" description="Helical" evidence="6">
    <location>
        <begin position="179"/>
        <end position="198"/>
    </location>
</feature>
<dbReference type="PROSITE" id="PS50929">
    <property type="entry name" value="ABC_TM1F"/>
    <property type="match status" value="1"/>
</dbReference>
<accession>A0A438I648</accession>
<evidence type="ECO:0000313" key="9">
    <source>
        <dbReference type="Proteomes" id="UP000288805"/>
    </source>
</evidence>
<evidence type="ECO:0000313" key="8">
    <source>
        <dbReference type="EMBL" id="RVW92147.1"/>
    </source>
</evidence>
<feature type="domain" description="ABC transmembrane type-1" evidence="7">
    <location>
        <begin position="56"/>
        <end position="243"/>
    </location>
</feature>
<dbReference type="GO" id="GO:0140359">
    <property type="term" value="F:ABC-type transporter activity"/>
    <property type="evidence" value="ECO:0007669"/>
    <property type="project" value="InterPro"/>
</dbReference>
<proteinExistence type="predicted"/>
<dbReference type="Pfam" id="PF00664">
    <property type="entry name" value="ABC_membrane"/>
    <property type="match status" value="1"/>
</dbReference>
<reference evidence="8 9" key="1">
    <citation type="journal article" date="2018" name="PLoS Genet.">
        <title>Population sequencing reveals clonal diversity and ancestral inbreeding in the grapevine cultivar Chardonnay.</title>
        <authorList>
            <person name="Roach M.J."/>
            <person name="Johnson D.L."/>
            <person name="Bohlmann J."/>
            <person name="van Vuuren H.J."/>
            <person name="Jones S.J."/>
            <person name="Pretorius I.S."/>
            <person name="Schmidt S.A."/>
            <person name="Borneman A.R."/>
        </authorList>
    </citation>
    <scope>NUCLEOTIDE SEQUENCE [LARGE SCALE GENOMIC DNA]</scope>
    <source>
        <strain evidence="9">cv. Chardonnay</strain>
        <tissue evidence="8">Leaf</tissue>
    </source>
</reference>
<dbReference type="InterPro" id="IPR039421">
    <property type="entry name" value="Type_1_exporter"/>
</dbReference>
<dbReference type="AlphaFoldDB" id="A0A438I648"/>
<evidence type="ECO:0000256" key="1">
    <source>
        <dbReference type="ARBA" id="ARBA00004141"/>
    </source>
</evidence>
<gene>
    <name evidence="8" type="primary">ABCB1_2</name>
    <name evidence="8" type="ORF">CK203_027223</name>
</gene>
<evidence type="ECO:0000256" key="5">
    <source>
        <dbReference type="SAM" id="MobiDB-lite"/>
    </source>
</evidence>
<keyword evidence="3 6" id="KW-1133">Transmembrane helix</keyword>
<evidence type="ECO:0000256" key="3">
    <source>
        <dbReference type="ARBA" id="ARBA00022989"/>
    </source>
</evidence>
<dbReference type="PANTHER" id="PTHR24222:SF70">
    <property type="entry name" value="BRACHYTIC2"/>
    <property type="match status" value="1"/>
</dbReference>
<dbReference type="InterPro" id="IPR011527">
    <property type="entry name" value="ABC1_TM_dom"/>
</dbReference>
<feature type="region of interest" description="Disordered" evidence="5">
    <location>
        <begin position="1"/>
        <end position="26"/>
    </location>
</feature>
<dbReference type="Proteomes" id="UP000288805">
    <property type="component" value="Unassembled WGS sequence"/>
</dbReference>
<dbReference type="GO" id="GO:0016020">
    <property type="term" value="C:membrane"/>
    <property type="evidence" value="ECO:0007669"/>
    <property type="project" value="UniProtKB-SubCell"/>
</dbReference>
<keyword evidence="4 6" id="KW-0472">Membrane</keyword>
<dbReference type="EMBL" id="QGNW01000139">
    <property type="protein sequence ID" value="RVW92147.1"/>
    <property type="molecule type" value="Genomic_DNA"/>
</dbReference>
<dbReference type="CDD" id="cd18577">
    <property type="entry name" value="ABC_6TM_Pgp_ABCB1_D1_like"/>
    <property type="match status" value="1"/>
</dbReference>
<comment type="caution">
    <text evidence="8">The sequence shown here is derived from an EMBL/GenBank/DDBJ whole genome shotgun (WGS) entry which is preliminary data.</text>
</comment>
<dbReference type="GO" id="GO:0005524">
    <property type="term" value="F:ATP binding"/>
    <property type="evidence" value="ECO:0007669"/>
    <property type="project" value="InterPro"/>
</dbReference>
<sequence>MDGTEPKNQPQPQPQPQAQAQAHASGSGEKTELVPHLGLASFFDSQMGWIMFLMTIGSIGAIVHGSSLPIFLRFFADLVNSFGSNANNIDKMMQEVLKYAFYFLVVGAAIWASSWAEISCWMWTGERQSTKMRIKYLEAALNQDIQFFDTEVRTSDVVFAVNTDAVMVQDAISEKLGNFIHYMATFVSGFVVGFTAVWQLALVTLAVVPLIAVIGGIHTATLAKLSAKSQEALSEAGNIAEQVRRVPNFL</sequence>
<keyword evidence="2 6" id="KW-0812">Transmembrane</keyword>
<name>A0A438I648_VITVI</name>
<evidence type="ECO:0000259" key="7">
    <source>
        <dbReference type="PROSITE" id="PS50929"/>
    </source>
</evidence>